<dbReference type="RefSeq" id="WP_225981263.1">
    <property type="nucleotide sequence ID" value="NZ_AP017572.1"/>
</dbReference>
<evidence type="ECO:0000313" key="2">
    <source>
        <dbReference type="Proteomes" id="UP000217846"/>
    </source>
</evidence>
<accession>A0AAD1CBX4</accession>
<organism evidence="1 2">
    <name type="scientific">Rickettsia japonica</name>
    <dbReference type="NCBI Taxonomy" id="35790"/>
    <lineage>
        <taxon>Bacteria</taxon>
        <taxon>Pseudomonadati</taxon>
        <taxon>Pseudomonadota</taxon>
        <taxon>Alphaproteobacteria</taxon>
        <taxon>Rickettsiales</taxon>
        <taxon>Rickettsiaceae</taxon>
        <taxon>Rickettsieae</taxon>
        <taxon>Rickettsia</taxon>
        <taxon>spotted fever group</taxon>
    </lineage>
</organism>
<sequence>MQVYYLPIFHILELDYLNQNTVKAVKNMLRNNFKDIYNPEIYIIVNYEEPIIKNYIIIDKIAKGKVITFEDLNIKYVDHTDEELQYIGDIVNDIRKLDSELVADIQISSNLFINFIL</sequence>
<dbReference type="Proteomes" id="UP000217846">
    <property type="component" value="Chromosome"/>
</dbReference>
<dbReference type="GeneID" id="34514045"/>
<evidence type="ECO:0000313" key="1">
    <source>
        <dbReference type="EMBL" id="BAW83187.1"/>
    </source>
</evidence>
<proteinExistence type="predicted"/>
<name>A0AAD1CBX4_RICJA</name>
<reference evidence="1 2" key="1">
    <citation type="journal article" date="2017" name="Genome Biol. Evol.">
        <title>Extremely Low Genomic Diversity of Rickettsia japonica Distributed in Japan.</title>
        <authorList>
            <person name="Akter A."/>
            <person name="Ooka T."/>
            <person name="Gotoh Y."/>
            <person name="Yamamoto S."/>
            <person name="Fujita H."/>
            <person name="Terasoma F."/>
            <person name="Kida K."/>
            <person name="Taira M."/>
            <person name="Nakadouzono F."/>
            <person name="Gokuden M."/>
            <person name="Hirano M."/>
            <person name="Miyashiro M."/>
            <person name="Inari K."/>
            <person name="Shimazu Y."/>
            <person name="Tabara K."/>
            <person name="Toyoda A."/>
            <person name="Yoshimura D."/>
            <person name="Itoh T."/>
            <person name="Kitano T."/>
            <person name="Sato M.P."/>
            <person name="Katsura K."/>
            <person name="Mondal S.I."/>
            <person name="Ogura Y."/>
            <person name="Ando S."/>
            <person name="Hayashi T."/>
        </authorList>
    </citation>
    <scope>NUCLEOTIDE SEQUENCE [LARGE SCALE GENOMIC DNA]</scope>
    <source>
        <strain evidence="1 2">YH_M</strain>
    </source>
</reference>
<dbReference type="EMBL" id="AP017602">
    <property type="protein sequence ID" value="BAW83187.1"/>
    <property type="molecule type" value="Genomic_DNA"/>
</dbReference>
<dbReference type="AlphaFoldDB" id="A0AAD1CBX4"/>
<protein>
    <submittedName>
        <fullName evidence="1">Uncharacterized protein</fullName>
    </submittedName>
</protein>
<gene>
    <name evidence="1" type="ORF">RJYHM_0980</name>
</gene>